<dbReference type="PANTHER" id="PTHR12751:SF18">
    <property type="entry name" value="PHOSPHATASE AND ACTIN REGULATOR 1"/>
    <property type="match status" value="1"/>
</dbReference>
<reference evidence="1" key="1">
    <citation type="submission" date="2020-12" db="EMBL/GenBank/DDBJ databases">
        <title>Metabolic potential, ecology and presence of endohyphal bacteria is reflected in genomic diversity of Mucoromycotina.</title>
        <authorList>
            <person name="Muszewska A."/>
            <person name="Okrasinska A."/>
            <person name="Steczkiewicz K."/>
            <person name="Drgas O."/>
            <person name="Orlowska M."/>
            <person name="Perlinska-Lenart U."/>
            <person name="Aleksandrzak-Piekarczyk T."/>
            <person name="Szatraj K."/>
            <person name="Zielenkiewicz U."/>
            <person name="Pilsyk S."/>
            <person name="Malc E."/>
            <person name="Mieczkowski P."/>
            <person name="Kruszewska J.S."/>
            <person name="Biernat P."/>
            <person name="Pawlowska J."/>
        </authorList>
    </citation>
    <scope>NUCLEOTIDE SEQUENCE</scope>
    <source>
        <strain evidence="1">WA0000051536</strain>
    </source>
</reference>
<dbReference type="PANTHER" id="PTHR12751">
    <property type="entry name" value="PHOSPHATASE AND ACTIN REGULATOR PHACTR"/>
    <property type="match status" value="1"/>
</dbReference>
<dbReference type="EMBL" id="JAEPRA010000015">
    <property type="protein sequence ID" value="KAG2175209.1"/>
    <property type="molecule type" value="Genomic_DNA"/>
</dbReference>
<accession>A0A8H7UD79</accession>
<keyword evidence="2" id="KW-1185">Reference proteome</keyword>
<proteinExistence type="predicted"/>
<name>A0A8H7UD79_9FUNG</name>
<gene>
    <name evidence="1" type="ORF">INT44_007697</name>
</gene>
<evidence type="ECO:0000313" key="1">
    <source>
        <dbReference type="EMBL" id="KAG2175209.1"/>
    </source>
</evidence>
<dbReference type="AlphaFoldDB" id="A0A8H7UD79"/>
<dbReference type="Proteomes" id="UP000612746">
    <property type="component" value="Unassembled WGS sequence"/>
</dbReference>
<evidence type="ECO:0000313" key="2">
    <source>
        <dbReference type="Proteomes" id="UP000612746"/>
    </source>
</evidence>
<sequence length="263" mass="29840">MHGLSVAANQRPSGTMTGFACMSFDSLKLMTPSSNDHLAKMFEITKKKAVEHGQKLSHELSANQVTNIQTLKEWWSTVKSSINMPKKIMPSGPGVKKTQSISGTSRTVLKPILKKKTATFPPNFDIPSVSELYYASQLSMPKLETMPVPWHHPYAAPMGYYSMDNFHMKDPMYATPSPHVPHRKTSLAWNEEVQVVPALSGTKYNRKPLIWNTYYCFALLQHADATYMNLTPNIKSAIRDELNYYKMNEMEVHELSMSHTVFH</sequence>
<protein>
    <submittedName>
        <fullName evidence="1">Uncharacterized protein</fullName>
    </submittedName>
</protein>
<comment type="caution">
    <text evidence="1">The sequence shown here is derived from an EMBL/GenBank/DDBJ whole genome shotgun (WGS) entry which is preliminary data.</text>
</comment>
<dbReference type="OrthoDB" id="5563016at2759"/>
<organism evidence="1 2">
    <name type="scientific">Umbelopsis vinacea</name>
    <dbReference type="NCBI Taxonomy" id="44442"/>
    <lineage>
        <taxon>Eukaryota</taxon>
        <taxon>Fungi</taxon>
        <taxon>Fungi incertae sedis</taxon>
        <taxon>Mucoromycota</taxon>
        <taxon>Mucoromycotina</taxon>
        <taxon>Umbelopsidomycetes</taxon>
        <taxon>Umbelopsidales</taxon>
        <taxon>Umbelopsidaceae</taxon>
        <taxon>Umbelopsis</taxon>
    </lineage>
</organism>